<evidence type="ECO:0008006" key="3">
    <source>
        <dbReference type="Google" id="ProtNLM"/>
    </source>
</evidence>
<keyword evidence="1" id="KW-0812">Transmembrane</keyword>
<name>A0A6M3IZJ5_9ZZZZ</name>
<accession>A0A6M3IZJ5</accession>
<gene>
    <name evidence="2" type="ORF">MM415B00728_0007</name>
</gene>
<reference evidence="2" key="1">
    <citation type="submission" date="2020-03" db="EMBL/GenBank/DDBJ databases">
        <title>The deep terrestrial virosphere.</title>
        <authorList>
            <person name="Holmfeldt K."/>
            <person name="Nilsson E."/>
            <person name="Simone D."/>
            <person name="Lopez-Fernandez M."/>
            <person name="Wu X."/>
            <person name="de Brujin I."/>
            <person name="Lundin D."/>
            <person name="Andersson A."/>
            <person name="Bertilsson S."/>
            <person name="Dopson M."/>
        </authorList>
    </citation>
    <scope>NUCLEOTIDE SEQUENCE</scope>
    <source>
        <strain evidence="2">MM415B00728</strain>
    </source>
</reference>
<feature type="transmembrane region" description="Helical" evidence="1">
    <location>
        <begin position="98"/>
        <end position="116"/>
    </location>
</feature>
<sequence>MKRLACVALLLALPLYLAAENKPSKAFTLAQAAMSGSIIFDTAYTYDAIWNYNCHEGNPLFSGLMDKPYLVMAIDLGICTGLSWAAGRLYRKDKRLGWALVIGVYVVQGYMLYLHLRARQ</sequence>
<dbReference type="EMBL" id="MT141480">
    <property type="protein sequence ID" value="QJA62748.1"/>
    <property type="molecule type" value="Genomic_DNA"/>
</dbReference>
<proteinExistence type="predicted"/>
<protein>
    <recommendedName>
        <fullName evidence="3">DUF5658 domain-containing protein</fullName>
    </recommendedName>
</protein>
<evidence type="ECO:0000313" key="2">
    <source>
        <dbReference type="EMBL" id="QJA62748.1"/>
    </source>
</evidence>
<keyword evidence="1" id="KW-0472">Membrane</keyword>
<keyword evidence="1" id="KW-1133">Transmembrane helix</keyword>
<evidence type="ECO:0000256" key="1">
    <source>
        <dbReference type="SAM" id="Phobius"/>
    </source>
</evidence>
<organism evidence="2">
    <name type="scientific">viral metagenome</name>
    <dbReference type="NCBI Taxonomy" id="1070528"/>
    <lineage>
        <taxon>unclassified sequences</taxon>
        <taxon>metagenomes</taxon>
        <taxon>organismal metagenomes</taxon>
    </lineage>
</organism>
<dbReference type="AlphaFoldDB" id="A0A6M3IZJ5"/>